<dbReference type="CDD" id="cd22104">
    <property type="entry name" value="F-box_FBXO33"/>
    <property type="match status" value="1"/>
</dbReference>
<dbReference type="OMA" id="QNAFHIQ"/>
<dbReference type="VEuPathDB" id="VectorBase:HLOH_042531"/>
<accession>A0A9J6G669</accession>
<evidence type="ECO:0000259" key="1">
    <source>
        <dbReference type="PROSITE" id="PS50181"/>
    </source>
</evidence>
<dbReference type="PROSITE" id="PS50181">
    <property type="entry name" value="FBOX"/>
    <property type="match status" value="1"/>
</dbReference>
<comment type="caution">
    <text evidence="2">The sequence shown here is derived from an EMBL/GenBank/DDBJ whole genome shotgun (WGS) entry which is preliminary data.</text>
</comment>
<dbReference type="OrthoDB" id="8757000at2759"/>
<keyword evidence="3" id="KW-1185">Reference proteome</keyword>
<dbReference type="Gene3D" id="1.20.1280.50">
    <property type="match status" value="1"/>
</dbReference>
<dbReference type="AlphaFoldDB" id="A0A9J6G669"/>
<gene>
    <name evidence="2" type="ORF">HPB48_019364</name>
</gene>
<proteinExistence type="predicted"/>
<protein>
    <recommendedName>
        <fullName evidence="1">F-box domain-containing protein</fullName>
    </recommendedName>
</protein>
<dbReference type="SUPFAM" id="SSF81383">
    <property type="entry name" value="F-box domain"/>
    <property type="match status" value="1"/>
</dbReference>
<dbReference type="PANTHER" id="PTHR20933:SF3">
    <property type="entry name" value="F-BOX ONLY PROTEIN 33"/>
    <property type="match status" value="1"/>
</dbReference>
<dbReference type="Pfam" id="PF12937">
    <property type="entry name" value="F-box-like"/>
    <property type="match status" value="1"/>
</dbReference>
<dbReference type="EMBL" id="JABSTR010000005">
    <property type="protein sequence ID" value="KAH9370201.1"/>
    <property type="molecule type" value="Genomic_DNA"/>
</dbReference>
<feature type="domain" description="F-box" evidence="1">
    <location>
        <begin position="7"/>
        <end position="53"/>
    </location>
</feature>
<dbReference type="Proteomes" id="UP000821853">
    <property type="component" value="Chromosome 3"/>
</dbReference>
<reference evidence="2 3" key="1">
    <citation type="journal article" date="2020" name="Cell">
        <title>Large-Scale Comparative Analyses of Tick Genomes Elucidate Their Genetic Diversity and Vector Capacities.</title>
        <authorList>
            <consortium name="Tick Genome and Microbiome Consortium (TIGMIC)"/>
            <person name="Jia N."/>
            <person name="Wang J."/>
            <person name="Shi W."/>
            <person name="Du L."/>
            <person name="Sun Y."/>
            <person name="Zhan W."/>
            <person name="Jiang J.F."/>
            <person name="Wang Q."/>
            <person name="Zhang B."/>
            <person name="Ji P."/>
            <person name="Bell-Sakyi L."/>
            <person name="Cui X.M."/>
            <person name="Yuan T.T."/>
            <person name="Jiang B.G."/>
            <person name="Yang W.F."/>
            <person name="Lam T.T."/>
            <person name="Chang Q.C."/>
            <person name="Ding S.J."/>
            <person name="Wang X.J."/>
            <person name="Zhu J.G."/>
            <person name="Ruan X.D."/>
            <person name="Zhao L."/>
            <person name="Wei J.T."/>
            <person name="Ye R.Z."/>
            <person name="Que T.C."/>
            <person name="Du C.H."/>
            <person name="Zhou Y.H."/>
            <person name="Cheng J.X."/>
            <person name="Dai P.F."/>
            <person name="Guo W.B."/>
            <person name="Han X.H."/>
            <person name="Huang E.J."/>
            <person name="Li L.F."/>
            <person name="Wei W."/>
            <person name="Gao Y.C."/>
            <person name="Liu J.Z."/>
            <person name="Shao H.Z."/>
            <person name="Wang X."/>
            <person name="Wang C.C."/>
            <person name="Yang T.C."/>
            <person name="Huo Q.B."/>
            <person name="Li W."/>
            <person name="Chen H.Y."/>
            <person name="Chen S.E."/>
            <person name="Zhou L.G."/>
            <person name="Ni X.B."/>
            <person name="Tian J.H."/>
            <person name="Sheng Y."/>
            <person name="Liu T."/>
            <person name="Pan Y.S."/>
            <person name="Xia L.Y."/>
            <person name="Li J."/>
            <person name="Zhao F."/>
            <person name="Cao W.C."/>
        </authorList>
    </citation>
    <scope>NUCLEOTIDE SEQUENCE [LARGE SCALE GENOMIC DNA]</scope>
    <source>
        <strain evidence="2">HaeL-2018</strain>
    </source>
</reference>
<dbReference type="Gene3D" id="3.80.10.10">
    <property type="entry name" value="Ribonuclease Inhibitor"/>
    <property type="match status" value="1"/>
</dbReference>
<evidence type="ECO:0000313" key="2">
    <source>
        <dbReference type="EMBL" id="KAH9370201.1"/>
    </source>
</evidence>
<dbReference type="InterPro" id="IPR032675">
    <property type="entry name" value="LRR_dom_sf"/>
</dbReference>
<dbReference type="SMART" id="SM00256">
    <property type="entry name" value="FBOX"/>
    <property type="match status" value="1"/>
</dbReference>
<dbReference type="GO" id="GO:0031398">
    <property type="term" value="P:positive regulation of protein ubiquitination"/>
    <property type="evidence" value="ECO:0007669"/>
    <property type="project" value="TreeGrafter"/>
</dbReference>
<sequence length="470" mass="53113">MSVGWAHGDFAALPTVVLVEIFEHLSFSDKLQASSTCRAWRECLFHPRFWTTLTIRFSRKRNAWRKAEFLAKKCGRFVRHFTLEFDCTSPQIVQQCIAVLAFLGENRQLASLCLRPTACVVAWPLYPCDGSRCAGNENETIGIYDRFLEVLRQVIRTTDHLEHFSLGCLEDLFHHCDGFLTLLSLHQRRSLSQLHLASVKQDPDHYPIPEIHFRHLQQFERLTTLSIDYDYVCDQLLLLLSERGLLSEFGVHVHGLDEQQTVCEGSWLELRRCCPKLRVTITLLHTCEPWGAIKGLLCAAIPLVKFQAFFSDAFQSDVVDLLSAQYAETLEVLAVVSALLASDGGMPRRTFSVRAESPVVMLTWRCHRLSSLKLVGHEIADTELIAIARLRGPKLKELVVPADCVSAGSSGGPYYTELCPADVKNLESEVSLGLQRSWTLTNLQSPVRDEMEEVRSYMSSLQELQGYAAV</sequence>
<dbReference type="InterPro" id="IPR036047">
    <property type="entry name" value="F-box-like_dom_sf"/>
</dbReference>
<evidence type="ECO:0000313" key="3">
    <source>
        <dbReference type="Proteomes" id="UP000821853"/>
    </source>
</evidence>
<dbReference type="PANTHER" id="PTHR20933">
    <property type="entry name" value="F-BOX ONLY PROTEIN 33"/>
    <property type="match status" value="1"/>
</dbReference>
<dbReference type="InterPro" id="IPR001810">
    <property type="entry name" value="F-box_dom"/>
</dbReference>
<organism evidence="2 3">
    <name type="scientific">Haemaphysalis longicornis</name>
    <name type="common">Bush tick</name>
    <dbReference type="NCBI Taxonomy" id="44386"/>
    <lineage>
        <taxon>Eukaryota</taxon>
        <taxon>Metazoa</taxon>
        <taxon>Ecdysozoa</taxon>
        <taxon>Arthropoda</taxon>
        <taxon>Chelicerata</taxon>
        <taxon>Arachnida</taxon>
        <taxon>Acari</taxon>
        <taxon>Parasitiformes</taxon>
        <taxon>Ixodida</taxon>
        <taxon>Ixodoidea</taxon>
        <taxon>Ixodidae</taxon>
        <taxon>Haemaphysalinae</taxon>
        <taxon>Haemaphysalis</taxon>
    </lineage>
</organism>
<name>A0A9J6G669_HAELO</name>